<dbReference type="HAMAP" id="MF_00048">
    <property type="entry name" value="UPF0102"/>
    <property type="match status" value="1"/>
</dbReference>
<dbReference type="CDD" id="cd20736">
    <property type="entry name" value="PoNe_Nuclease"/>
    <property type="match status" value="1"/>
</dbReference>
<keyword evidence="4" id="KW-1185">Reference proteome</keyword>
<evidence type="ECO:0000256" key="1">
    <source>
        <dbReference type="ARBA" id="ARBA00006738"/>
    </source>
</evidence>
<comment type="similarity">
    <text evidence="1 2">Belongs to the UPF0102 family.</text>
</comment>
<name>A0A974ND86_9GAMM</name>
<sequence length="121" mass="13871">MATHLVIGKAAEEMALQYLQSQHLTLIAKNWRCNYGEIDLIMTDKQSVIFIEVRYRKQTSWGEPAETVTYSKRQKLIKAASLFLQQNNSFSAKPCRFDVIAMTGELKNPAIRWLTNAFSLT</sequence>
<dbReference type="PANTHER" id="PTHR34039">
    <property type="entry name" value="UPF0102 PROTEIN YRAN"/>
    <property type="match status" value="1"/>
</dbReference>
<dbReference type="EMBL" id="CP067393">
    <property type="protein sequence ID" value="QQP84449.1"/>
    <property type="molecule type" value="Genomic_DNA"/>
</dbReference>
<organism evidence="3 4">
    <name type="scientific">Entomomonas asaccharolytica</name>
    <dbReference type="NCBI Taxonomy" id="2785331"/>
    <lineage>
        <taxon>Bacteria</taxon>
        <taxon>Pseudomonadati</taxon>
        <taxon>Pseudomonadota</taxon>
        <taxon>Gammaproteobacteria</taxon>
        <taxon>Pseudomonadales</taxon>
        <taxon>Pseudomonadaceae</taxon>
        <taxon>Entomomonas</taxon>
    </lineage>
</organism>
<dbReference type="NCBIfam" id="TIGR00252">
    <property type="entry name" value="YraN family protein"/>
    <property type="match status" value="1"/>
</dbReference>
<dbReference type="RefSeq" id="WP_201090346.1">
    <property type="nucleotide sequence ID" value="NZ_CP067393.1"/>
</dbReference>
<dbReference type="AlphaFoldDB" id="A0A974ND86"/>
<reference evidence="3 4" key="1">
    <citation type="submission" date="2021-01" db="EMBL/GenBank/DDBJ databases">
        <title>Entomomonas sp. F2A isolated from a house cricket (Acheta domesticus).</title>
        <authorList>
            <person name="Spergser J."/>
            <person name="Busse H.-J."/>
        </authorList>
    </citation>
    <scope>NUCLEOTIDE SEQUENCE [LARGE SCALE GENOMIC DNA]</scope>
    <source>
        <strain evidence="3 4">F2A</strain>
    </source>
</reference>
<evidence type="ECO:0000313" key="3">
    <source>
        <dbReference type="EMBL" id="QQP84449.1"/>
    </source>
</evidence>
<dbReference type="Pfam" id="PF02021">
    <property type="entry name" value="UPF0102"/>
    <property type="match status" value="1"/>
</dbReference>
<dbReference type="NCBIfam" id="NF009150">
    <property type="entry name" value="PRK12497.1-3"/>
    <property type="match status" value="1"/>
</dbReference>
<evidence type="ECO:0000256" key="2">
    <source>
        <dbReference type="HAMAP-Rule" id="MF_00048"/>
    </source>
</evidence>
<gene>
    <name evidence="3" type="ORF">JHT90_08435</name>
</gene>
<dbReference type="PANTHER" id="PTHR34039:SF1">
    <property type="entry name" value="UPF0102 PROTEIN YRAN"/>
    <property type="match status" value="1"/>
</dbReference>
<accession>A0A974ND86</accession>
<dbReference type="GO" id="GO:0003676">
    <property type="term" value="F:nucleic acid binding"/>
    <property type="evidence" value="ECO:0007669"/>
    <property type="project" value="InterPro"/>
</dbReference>
<evidence type="ECO:0000313" key="4">
    <source>
        <dbReference type="Proteomes" id="UP000595278"/>
    </source>
</evidence>
<dbReference type="KEGG" id="eaz:JHT90_08435"/>
<dbReference type="InterPro" id="IPR003509">
    <property type="entry name" value="UPF0102_YraN-like"/>
</dbReference>
<dbReference type="Proteomes" id="UP000595278">
    <property type="component" value="Chromosome"/>
</dbReference>
<dbReference type="InterPro" id="IPR011856">
    <property type="entry name" value="tRNA_endonuc-like_dom_sf"/>
</dbReference>
<dbReference type="SUPFAM" id="SSF52980">
    <property type="entry name" value="Restriction endonuclease-like"/>
    <property type="match status" value="1"/>
</dbReference>
<dbReference type="Gene3D" id="3.40.1350.10">
    <property type="match status" value="1"/>
</dbReference>
<dbReference type="InterPro" id="IPR011335">
    <property type="entry name" value="Restrct_endonuc-II-like"/>
</dbReference>
<protein>
    <recommendedName>
        <fullName evidence="2">UPF0102 protein JHT90_08435</fullName>
    </recommendedName>
</protein>
<proteinExistence type="inferred from homology"/>